<feature type="coiled-coil region" evidence="1">
    <location>
        <begin position="175"/>
        <end position="271"/>
    </location>
</feature>
<evidence type="ECO:0000313" key="3">
    <source>
        <dbReference type="EMBL" id="KAK9892342.1"/>
    </source>
</evidence>
<feature type="region of interest" description="Disordered" evidence="2">
    <location>
        <begin position="35"/>
        <end position="68"/>
    </location>
</feature>
<comment type="caution">
    <text evidence="3">The sequence shown here is derived from an EMBL/GenBank/DDBJ whole genome shotgun (WGS) entry which is preliminary data.</text>
</comment>
<dbReference type="Proteomes" id="UP001431783">
    <property type="component" value="Unassembled WGS sequence"/>
</dbReference>
<proteinExistence type="predicted"/>
<keyword evidence="4" id="KW-1185">Reference proteome</keyword>
<dbReference type="EMBL" id="JARQZJ010000134">
    <property type="protein sequence ID" value="KAK9892342.1"/>
    <property type="molecule type" value="Genomic_DNA"/>
</dbReference>
<accession>A0AAW1VGX2</accession>
<reference evidence="3 4" key="1">
    <citation type="submission" date="2023-03" db="EMBL/GenBank/DDBJ databases">
        <title>Genome insight into feeding habits of ladybird beetles.</title>
        <authorList>
            <person name="Li H.-S."/>
            <person name="Huang Y.-H."/>
            <person name="Pang H."/>
        </authorList>
    </citation>
    <scope>NUCLEOTIDE SEQUENCE [LARGE SCALE GENOMIC DNA]</scope>
    <source>
        <strain evidence="3">SYSU_2023b</strain>
        <tissue evidence="3">Whole body</tissue>
    </source>
</reference>
<feature type="compositionally biased region" description="Basic and acidic residues" evidence="2">
    <location>
        <begin position="36"/>
        <end position="58"/>
    </location>
</feature>
<sequence>MEKKSCNEVTSSVLGFGAGSSREYSYRGTRQVSQVCEEHTATDGKTTAKDLDKSKKNMNEIQNSKQRRKTECGDLNKTMTEVENITREDSFLADINTDNKTKRKRLSSSPQEGVEKYRKTGMDISTEKIIEQFEKLEKFCEQNKNVHKPIKESVGMMRFAINRLRKGMENEESCKKNEELQRKNITQRKKERELEISMCQETRELEAKFEEMEIRNQELEKEVEEIEERKDACTQTENEKGIMDHIRTEEIRDRKSKIKEQEENILDLVNKEWIESCYNSRISTKSILDMTREWMLPYLWMWKMRRRID</sequence>
<keyword evidence="1" id="KW-0175">Coiled coil</keyword>
<protein>
    <submittedName>
        <fullName evidence="3">Uncharacterized protein</fullName>
    </submittedName>
</protein>
<name>A0AAW1VGX2_9CUCU</name>
<evidence type="ECO:0000256" key="2">
    <source>
        <dbReference type="SAM" id="MobiDB-lite"/>
    </source>
</evidence>
<gene>
    <name evidence="3" type="ORF">WA026_019796</name>
</gene>
<evidence type="ECO:0000256" key="1">
    <source>
        <dbReference type="SAM" id="Coils"/>
    </source>
</evidence>
<organism evidence="3 4">
    <name type="scientific">Henosepilachna vigintioctopunctata</name>
    <dbReference type="NCBI Taxonomy" id="420089"/>
    <lineage>
        <taxon>Eukaryota</taxon>
        <taxon>Metazoa</taxon>
        <taxon>Ecdysozoa</taxon>
        <taxon>Arthropoda</taxon>
        <taxon>Hexapoda</taxon>
        <taxon>Insecta</taxon>
        <taxon>Pterygota</taxon>
        <taxon>Neoptera</taxon>
        <taxon>Endopterygota</taxon>
        <taxon>Coleoptera</taxon>
        <taxon>Polyphaga</taxon>
        <taxon>Cucujiformia</taxon>
        <taxon>Coccinelloidea</taxon>
        <taxon>Coccinellidae</taxon>
        <taxon>Epilachninae</taxon>
        <taxon>Epilachnini</taxon>
        <taxon>Henosepilachna</taxon>
    </lineage>
</organism>
<evidence type="ECO:0000313" key="4">
    <source>
        <dbReference type="Proteomes" id="UP001431783"/>
    </source>
</evidence>
<dbReference type="AlphaFoldDB" id="A0AAW1VGX2"/>